<dbReference type="EMBL" id="CP036268">
    <property type="protein sequence ID" value="QDT35809.1"/>
    <property type="molecule type" value="Genomic_DNA"/>
</dbReference>
<evidence type="ECO:0000313" key="2">
    <source>
        <dbReference type="EMBL" id="QDT35809.1"/>
    </source>
</evidence>
<keyword evidence="3" id="KW-1185">Reference proteome</keyword>
<evidence type="ECO:0000313" key="3">
    <source>
        <dbReference type="Proteomes" id="UP000317318"/>
    </source>
</evidence>
<protein>
    <submittedName>
        <fullName evidence="2">Phospholipase YtpA</fullName>
        <ecNumber evidence="2">3.1.1.-</ecNumber>
    </submittedName>
</protein>
<dbReference type="AlphaFoldDB" id="A0A517QVX2"/>
<reference evidence="2 3" key="1">
    <citation type="submission" date="2019-02" db="EMBL/GenBank/DDBJ databases">
        <title>Deep-cultivation of Planctomycetes and their phenomic and genomic characterization uncovers novel biology.</title>
        <authorList>
            <person name="Wiegand S."/>
            <person name="Jogler M."/>
            <person name="Boedeker C."/>
            <person name="Pinto D."/>
            <person name="Vollmers J."/>
            <person name="Rivas-Marin E."/>
            <person name="Kohn T."/>
            <person name="Peeters S.H."/>
            <person name="Heuer A."/>
            <person name="Rast P."/>
            <person name="Oberbeckmann S."/>
            <person name="Bunk B."/>
            <person name="Jeske O."/>
            <person name="Meyerdierks A."/>
            <person name="Storesund J.E."/>
            <person name="Kallscheuer N."/>
            <person name="Luecker S."/>
            <person name="Lage O.M."/>
            <person name="Pohl T."/>
            <person name="Merkel B.J."/>
            <person name="Hornburger P."/>
            <person name="Mueller R.-W."/>
            <person name="Bruemmer F."/>
            <person name="Labrenz M."/>
            <person name="Spormann A.M."/>
            <person name="Op den Camp H."/>
            <person name="Overmann J."/>
            <person name="Amann R."/>
            <person name="Jetten M.S.M."/>
            <person name="Mascher T."/>
            <person name="Medema M.H."/>
            <person name="Devos D.P."/>
            <person name="Kaster A.-K."/>
            <person name="Ovreas L."/>
            <person name="Rohde M."/>
            <person name="Galperin M.Y."/>
            <person name="Jogler C."/>
        </authorList>
    </citation>
    <scope>NUCLEOTIDE SEQUENCE [LARGE SCALE GENOMIC DNA]</scope>
    <source>
        <strain evidence="2 3">Pan189</strain>
    </source>
</reference>
<dbReference type="RefSeq" id="WP_310820901.1">
    <property type="nucleotide sequence ID" value="NZ_CP036268.1"/>
</dbReference>
<dbReference type="InterPro" id="IPR051044">
    <property type="entry name" value="MAG_DAG_Lipase"/>
</dbReference>
<name>A0A517QVX2_9PLAN</name>
<sequence>MRYEESLVSANDHTRLFVRTYTPCDGSDRSIVLLHGATEHGGRLEPLARYFCHAGWRVIVPDHRGHGRSSGRPTHLRRFTDYLFDVEAICRMQGVHPARSAMVGISMGGLVAIRHAQRFPGRFAAVGLISPLLGLGFEVPPALINAGRLFSKIWPRARFRSILDPADVSKFPASLEGEGADPLIHRSVTAGWYFSTRKALRQAWTQGHSIQCPFYVMQAEIDRVVDVESSYRWAAMMGLVPDSYRLLRGQYHDLLAEPSWRSDAAILADWMDEQVPQQLRSYRLQAA</sequence>
<dbReference type="Gene3D" id="3.40.50.1820">
    <property type="entry name" value="alpha/beta hydrolase"/>
    <property type="match status" value="1"/>
</dbReference>
<evidence type="ECO:0000259" key="1">
    <source>
        <dbReference type="Pfam" id="PF12146"/>
    </source>
</evidence>
<proteinExistence type="predicted"/>
<dbReference type="EC" id="3.1.1.-" evidence="2"/>
<dbReference type="Proteomes" id="UP000317318">
    <property type="component" value="Chromosome"/>
</dbReference>
<gene>
    <name evidence="2" type="primary">ytpA_1</name>
    <name evidence="2" type="ORF">Pan189_01620</name>
</gene>
<dbReference type="PANTHER" id="PTHR11614">
    <property type="entry name" value="PHOSPHOLIPASE-RELATED"/>
    <property type="match status" value="1"/>
</dbReference>
<dbReference type="InterPro" id="IPR029058">
    <property type="entry name" value="AB_hydrolase_fold"/>
</dbReference>
<dbReference type="GO" id="GO:0016787">
    <property type="term" value="F:hydrolase activity"/>
    <property type="evidence" value="ECO:0007669"/>
    <property type="project" value="UniProtKB-KW"/>
</dbReference>
<organism evidence="2 3">
    <name type="scientific">Stratiformator vulcanicus</name>
    <dbReference type="NCBI Taxonomy" id="2527980"/>
    <lineage>
        <taxon>Bacteria</taxon>
        <taxon>Pseudomonadati</taxon>
        <taxon>Planctomycetota</taxon>
        <taxon>Planctomycetia</taxon>
        <taxon>Planctomycetales</taxon>
        <taxon>Planctomycetaceae</taxon>
        <taxon>Stratiformator</taxon>
    </lineage>
</organism>
<dbReference type="SUPFAM" id="SSF53474">
    <property type="entry name" value="alpha/beta-Hydrolases"/>
    <property type="match status" value="1"/>
</dbReference>
<dbReference type="Pfam" id="PF12146">
    <property type="entry name" value="Hydrolase_4"/>
    <property type="match status" value="1"/>
</dbReference>
<feature type="domain" description="Serine aminopeptidase S33" evidence="1">
    <location>
        <begin position="28"/>
        <end position="258"/>
    </location>
</feature>
<keyword evidence="2" id="KW-0378">Hydrolase</keyword>
<dbReference type="KEGG" id="svp:Pan189_01620"/>
<dbReference type="InterPro" id="IPR022742">
    <property type="entry name" value="Hydrolase_4"/>
</dbReference>
<dbReference type="PRINTS" id="PR00111">
    <property type="entry name" value="ABHYDROLASE"/>
</dbReference>
<accession>A0A517QVX2</accession>
<dbReference type="InterPro" id="IPR000073">
    <property type="entry name" value="AB_hydrolase_1"/>
</dbReference>